<comment type="caution">
    <text evidence="1">The sequence shown here is derived from an EMBL/GenBank/DDBJ whole genome shotgun (WGS) entry which is preliminary data.</text>
</comment>
<evidence type="ECO:0000313" key="1">
    <source>
        <dbReference type="EMBL" id="MDQ0291612.1"/>
    </source>
</evidence>
<reference evidence="1" key="1">
    <citation type="submission" date="2023-07" db="EMBL/GenBank/DDBJ databases">
        <title>Genomic Encyclopedia of Type Strains, Phase IV (KMG-IV): sequencing the most valuable type-strain genomes for metagenomic binning, comparative biology and taxonomic classification.</title>
        <authorList>
            <person name="Goeker M."/>
        </authorList>
    </citation>
    <scope>NUCLEOTIDE SEQUENCE</scope>
    <source>
        <strain evidence="1">DSM 24202</strain>
    </source>
</reference>
<dbReference type="AlphaFoldDB" id="A0AAE4ARL0"/>
<proteinExistence type="predicted"/>
<sequence length="305" mass="34207">MAWVFCSAYQLAMESDIQEGIAMLPQVEFLGKRVSRLIIGDNPVNGHSYIPELISKDDMLDYYTEATVHAAMDEGLRLGYNTWLPLACDFMLRALRHYRNCGKELEIIFQPYPALDFAVNLRQMLELKPLGIYHQGTTTDGLMEQGKAQVIKDRIKMVKDSGVHIGLGTHVPETILQAEEEEWGCDFYVGCLHNTRKRGDGQLSSFITGKPKHMKFYAEDRPLMLSAMRQVSKPCIAFKVLAGGQLFYHHRAEETPAIVEEAFREAFSQLKAGDIAAVGCFQRDKNQLAENAAALTRALTAMGKA</sequence>
<dbReference type="RefSeq" id="WP_307264659.1">
    <property type="nucleotide sequence ID" value="NZ_JAUSVL010000001.1"/>
</dbReference>
<dbReference type="EMBL" id="JAUSVL010000001">
    <property type="protein sequence ID" value="MDQ0291612.1"/>
    <property type="molecule type" value="Genomic_DNA"/>
</dbReference>
<accession>A0AAE4ARL0</accession>
<protein>
    <submittedName>
        <fullName evidence="1">Uncharacterized protein</fullName>
    </submittedName>
</protein>
<keyword evidence="2" id="KW-1185">Reference proteome</keyword>
<gene>
    <name evidence="1" type="ORF">J3R75_003719</name>
</gene>
<organism evidence="1 2">
    <name type="scientific">Oligosphaera ethanolica</name>
    <dbReference type="NCBI Taxonomy" id="760260"/>
    <lineage>
        <taxon>Bacteria</taxon>
        <taxon>Pseudomonadati</taxon>
        <taxon>Lentisphaerota</taxon>
        <taxon>Oligosphaeria</taxon>
        <taxon>Oligosphaerales</taxon>
        <taxon>Oligosphaeraceae</taxon>
        <taxon>Oligosphaera</taxon>
    </lineage>
</organism>
<evidence type="ECO:0000313" key="2">
    <source>
        <dbReference type="Proteomes" id="UP001238163"/>
    </source>
</evidence>
<name>A0AAE4ARL0_9BACT</name>
<dbReference type="Proteomes" id="UP001238163">
    <property type="component" value="Unassembled WGS sequence"/>
</dbReference>